<sequence>MSRILATALLCAISLGACAQPAAPAANQAPAAKPAAKPAGAEQGTPDATVRQALGGIAPDLAPEYIGAAPFPGFREVLLGGQVLYVSDDGRYLMQSQPFDLKERKPAASPGLMAYRSKLIASIPEQDRIVFAPPNTKHTVTVFTDIECGYCRRMHQQIADYNKLGIAVEYVAFPRMGPASKDFRDMESVWCASDRKRALSDAKAGQPVQKKQCTSPVAMQFDVGQRVGVNGTPAVFAADGTQLGGYVSPQQMLDSLEGRGDAAEAGGSR</sequence>
<feature type="domain" description="Disulphide bond isomerase DsbC/G N-terminal" evidence="8">
    <location>
        <begin position="45"/>
        <end position="105"/>
    </location>
</feature>
<evidence type="ECO:0000259" key="9">
    <source>
        <dbReference type="Pfam" id="PF13098"/>
    </source>
</evidence>
<dbReference type="Pfam" id="PF13098">
    <property type="entry name" value="Thioredoxin_2"/>
    <property type="match status" value="1"/>
</dbReference>
<evidence type="ECO:0000256" key="5">
    <source>
        <dbReference type="ARBA" id="ARBA00023157"/>
    </source>
</evidence>
<accession>A0ABQ6ZBJ3</accession>
<evidence type="ECO:0000256" key="4">
    <source>
        <dbReference type="ARBA" id="ARBA00022764"/>
    </source>
</evidence>
<dbReference type="Gene3D" id="3.40.30.10">
    <property type="entry name" value="Glutaredoxin"/>
    <property type="match status" value="1"/>
</dbReference>
<dbReference type="Gene3D" id="3.10.450.70">
    <property type="entry name" value="Disulphide bond isomerase, DsbC/G, N-terminal"/>
    <property type="match status" value="1"/>
</dbReference>
<reference evidence="10 11" key="1">
    <citation type="submission" date="2017-10" db="EMBL/GenBank/DDBJ databases">
        <title>Whole genome sequencing of members of genus Pseudoxanthomonas.</title>
        <authorList>
            <person name="Kumar S."/>
            <person name="Bansal K."/>
            <person name="Kaur A."/>
            <person name="Patil P."/>
            <person name="Sharma S."/>
            <person name="Patil P.B."/>
        </authorList>
    </citation>
    <scope>NUCLEOTIDE SEQUENCE [LARGE SCALE GENOMIC DNA]</scope>
    <source>
        <strain evidence="10 11">DSM 17801</strain>
    </source>
</reference>
<feature type="domain" description="Thioredoxin-like fold" evidence="9">
    <location>
        <begin position="134"/>
        <end position="254"/>
    </location>
</feature>
<dbReference type="RefSeq" id="WP_162408386.1">
    <property type="nucleotide sequence ID" value="NZ_PDWN01000002.1"/>
</dbReference>
<dbReference type="Pfam" id="PF10411">
    <property type="entry name" value="DsbC_N"/>
    <property type="match status" value="1"/>
</dbReference>
<dbReference type="InterPro" id="IPR051470">
    <property type="entry name" value="Thiol:disulfide_interchange"/>
</dbReference>
<evidence type="ECO:0000256" key="7">
    <source>
        <dbReference type="RuleBase" id="RU364038"/>
    </source>
</evidence>
<evidence type="ECO:0000256" key="3">
    <source>
        <dbReference type="ARBA" id="ARBA00022729"/>
    </source>
</evidence>
<keyword evidence="3 7" id="KW-0732">Signal</keyword>
<comment type="caution">
    <text evidence="10">The sequence shown here is derived from an EMBL/GenBank/DDBJ whole genome shotgun (WGS) entry which is preliminary data.</text>
</comment>
<dbReference type="SUPFAM" id="SSF52833">
    <property type="entry name" value="Thioredoxin-like"/>
    <property type="match status" value="1"/>
</dbReference>
<gene>
    <name evidence="10" type="ORF">CSC65_02445</name>
</gene>
<comment type="subcellular location">
    <subcellularLocation>
        <location evidence="1 7">Periplasm</location>
    </subcellularLocation>
</comment>
<dbReference type="PANTHER" id="PTHR35272">
    <property type="entry name" value="THIOL:DISULFIDE INTERCHANGE PROTEIN DSBC-RELATED"/>
    <property type="match status" value="1"/>
</dbReference>
<feature type="chain" id="PRO_5044960513" description="Thiol:disulfide interchange protein" evidence="7">
    <location>
        <begin position="20"/>
        <end position="269"/>
    </location>
</feature>
<keyword evidence="6 7" id="KW-0676">Redox-active center</keyword>
<feature type="signal peptide" evidence="7">
    <location>
        <begin position="1"/>
        <end position="19"/>
    </location>
</feature>
<name>A0ABQ6ZBJ3_9GAMM</name>
<dbReference type="InterPro" id="IPR036249">
    <property type="entry name" value="Thioredoxin-like_sf"/>
</dbReference>
<dbReference type="InterPro" id="IPR009094">
    <property type="entry name" value="DiS-bond_isomerase_DsbC/G_N_sf"/>
</dbReference>
<evidence type="ECO:0000256" key="6">
    <source>
        <dbReference type="ARBA" id="ARBA00023284"/>
    </source>
</evidence>
<dbReference type="EMBL" id="PDWN01000002">
    <property type="protein sequence ID" value="KAF1696916.1"/>
    <property type="molecule type" value="Genomic_DNA"/>
</dbReference>
<organism evidence="10 11">
    <name type="scientific">Pseudoxanthomonas daejeonensis</name>
    <dbReference type="NCBI Taxonomy" id="266062"/>
    <lineage>
        <taxon>Bacteria</taxon>
        <taxon>Pseudomonadati</taxon>
        <taxon>Pseudomonadota</taxon>
        <taxon>Gammaproteobacteria</taxon>
        <taxon>Lysobacterales</taxon>
        <taxon>Lysobacteraceae</taxon>
        <taxon>Pseudoxanthomonas</taxon>
    </lineage>
</organism>
<dbReference type="InterPro" id="IPR018950">
    <property type="entry name" value="DiS-bond_isomerase_DsbC/G_N"/>
</dbReference>
<dbReference type="SUPFAM" id="SSF54423">
    <property type="entry name" value="DsbC/DsbG N-terminal domain-like"/>
    <property type="match status" value="1"/>
</dbReference>
<keyword evidence="11" id="KW-1185">Reference proteome</keyword>
<comment type="function">
    <text evidence="7">Required for disulfide bond formation in some periplasmic proteins. Acts by transferring its disulfide bond to other proteins and is reduced in the process.</text>
</comment>
<evidence type="ECO:0000256" key="1">
    <source>
        <dbReference type="ARBA" id="ARBA00004418"/>
    </source>
</evidence>
<dbReference type="CDD" id="cd03020">
    <property type="entry name" value="DsbA_DsbC_DsbG"/>
    <property type="match status" value="1"/>
</dbReference>
<evidence type="ECO:0000313" key="11">
    <source>
        <dbReference type="Proteomes" id="UP000788419"/>
    </source>
</evidence>
<keyword evidence="4 7" id="KW-0574">Periplasm</keyword>
<keyword evidence="5" id="KW-1015">Disulfide bond</keyword>
<dbReference type="PANTHER" id="PTHR35272:SF3">
    <property type="entry name" value="THIOL:DISULFIDE INTERCHANGE PROTEIN DSBC"/>
    <property type="match status" value="1"/>
</dbReference>
<evidence type="ECO:0000256" key="2">
    <source>
        <dbReference type="ARBA" id="ARBA00009813"/>
    </source>
</evidence>
<dbReference type="InterPro" id="IPR012336">
    <property type="entry name" value="Thioredoxin-like_fold"/>
</dbReference>
<dbReference type="InterPro" id="IPR033954">
    <property type="entry name" value="DiS-bond_Isoase_DsbC/G"/>
</dbReference>
<evidence type="ECO:0000313" key="10">
    <source>
        <dbReference type="EMBL" id="KAF1696916.1"/>
    </source>
</evidence>
<dbReference type="PROSITE" id="PS51257">
    <property type="entry name" value="PROKAR_LIPOPROTEIN"/>
    <property type="match status" value="1"/>
</dbReference>
<evidence type="ECO:0000259" key="8">
    <source>
        <dbReference type="Pfam" id="PF10411"/>
    </source>
</evidence>
<protein>
    <recommendedName>
        <fullName evidence="7">Thiol:disulfide interchange protein</fullName>
    </recommendedName>
</protein>
<proteinExistence type="inferred from homology"/>
<comment type="similarity">
    <text evidence="2 7">Belongs to the thioredoxin family. DsbC subfamily.</text>
</comment>
<dbReference type="Proteomes" id="UP000788419">
    <property type="component" value="Unassembled WGS sequence"/>
</dbReference>